<evidence type="ECO:0000256" key="1">
    <source>
        <dbReference type="SAM" id="MobiDB-lite"/>
    </source>
</evidence>
<proteinExistence type="predicted"/>
<reference evidence="2 3" key="1">
    <citation type="submission" date="2019-09" db="EMBL/GenBank/DDBJ databases">
        <title>Genome sequence of Roseospira marina, one of the more divergent members of the non-sulfur purple photosynthetic bacterial family, the Rhodospirillaceae.</title>
        <authorList>
            <person name="Meyer T."/>
            <person name="Kyndt J."/>
        </authorList>
    </citation>
    <scope>NUCLEOTIDE SEQUENCE [LARGE SCALE GENOMIC DNA]</scope>
    <source>
        <strain evidence="2 3">DSM 15113</strain>
    </source>
</reference>
<feature type="region of interest" description="Disordered" evidence="1">
    <location>
        <begin position="1"/>
        <end position="25"/>
    </location>
</feature>
<dbReference type="EMBL" id="VWPJ01000007">
    <property type="protein sequence ID" value="KAA5605883.1"/>
    <property type="molecule type" value="Genomic_DNA"/>
</dbReference>
<name>A0A5M6ICE9_9PROT</name>
<dbReference type="Proteomes" id="UP000324065">
    <property type="component" value="Unassembled WGS sequence"/>
</dbReference>
<comment type="caution">
    <text evidence="2">The sequence shown here is derived from an EMBL/GenBank/DDBJ whole genome shotgun (WGS) entry which is preliminary data.</text>
</comment>
<gene>
    <name evidence="2" type="ORF">F1188_09760</name>
</gene>
<evidence type="ECO:0000313" key="2">
    <source>
        <dbReference type="EMBL" id="KAA5605883.1"/>
    </source>
</evidence>
<dbReference type="InterPro" id="IPR018673">
    <property type="entry name" value="DUF2141"/>
</dbReference>
<accession>A0A5M6ICE9</accession>
<evidence type="ECO:0000313" key="3">
    <source>
        <dbReference type="Proteomes" id="UP000324065"/>
    </source>
</evidence>
<organism evidence="2 3">
    <name type="scientific">Roseospira marina</name>
    <dbReference type="NCBI Taxonomy" id="140057"/>
    <lineage>
        <taxon>Bacteria</taxon>
        <taxon>Pseudomonadati</taxon>
        <taxon>Pseudomonadota</taxon>
        <taxon>Alphaproteobacteria</taxon>
        <taxon>Rhodospirillales</taxon>
        <taxon>Rhodospirillaceae</taxon>
        <taxon>Roseospira</taxon>
    </lineage>
</organism>
<protein>
    <submittedName>
        <fullName evidence="2">DUF2141 domain-containing protein</fullName>
    </submittedName>
</protein>
<dbReference type="AlphaFoldDB" id="A0A5M6ICE9"/>
<dbReference type="OrthoDB" id="7189112at2"/>
<feature type="compositionally biased region" description="Basic and acidic residues" evidence="1">
    <location>
        <begin position="11"/>
        <end position="20"/>
    </location>
</feature>
<keyword evidence="3" id="KW-1185">Reference proteome</keyword>
<dbReference type="Pfam" id="PF09912">
    <property type="entry name" value="DUF2141"/>
    <property type="match status" value="1"/>
</dbReference>
<sequence length="184" mass="19762">MLEPLLLETENSMRREDQRGAGRRTTLHTPHLVPLVVLTTGLLMTSASPGRAEPADTAAPPDATLTLTITHVANADGTIYVAVYDDPATFLDTEQKRVGAKTPAQAGAVEITIPDLPPGRYAVAMYHDEDDNGAFDTGLFGIPLEGFGFTRDPSVIPERPSFDDAAITVTAPETLATLRMRYSL</sequence>